<dbReference type="SUPFAM" id="SSF55961">
    <property type="entry name" value="Bet v1-like"/>
    <property type="match status" value="1"/>
</dbReference>
<dbReference type="AlphaFoldDB" id="A0A0U3HKB7"/>
<evidence type="ECO:0000313" key="1">
    <source>
        <dbReference type="EMBL" id="ALU28656.1"/>
    </source>
</evidence>
<dbReference type="STRING" id="1435377.SUSAZ_05225"/>
<dbReference type="EMBL" id="CP013694">
    <property type="protein sequence ID" value="ALU28656.1"/>
    <property type="molecule type" value="Genomic_DNA"/>
</dbReference>
<reference evidence="3 4" key="1">
    <citation type="submission" date="2015-12" db="EMBL/GenBank/DDBJ databases">
        <title>A stable core within a dynamic pangenome in Sulfolobus acidocaldarius.</title>
        <authorList>
            <person name="Anderson R."/>
            <person name="Kouris A."/>
            <person name="Seward C."/>
            <person name="Campbell K."/>
            <person name="Whitaker R."/>
        </authorList>
    </citation>
    <scope>NUCLEOTIDE SEQUENCE [LARGE SCALE GENOMIC DNA]</scope>
    <source>
        <strain evidence="1 4">GG12-C01-09</strain>
        <strain evidence="2 3">NG05B_CO5_07</strain>
    </source>
</reference>
<dbReference type="Proteomes" id="UP000065473">
    <property type="component" value="Chromosome"/>
</dbReference>
<sequence length="146" mass="16036">MEMSGKFLVEKSEEKVKELLTDPKMFSQCLPGIQNYEISGESFKAVFKIDVSEMRIPHITTLTASINATITTESNNQIHIKGNGRSAGVSIKMDIVLDLGSEEGKTAVKWTAILDMGMLTKLLGESNIRQIAESNVKSIISCLSRV</sequence>
<dbReference type="PANTHER" id="PTHR38588">
    <property type="entry name" value="BLL0334 PROTEIN"/>
    <property type="match status" value="1"/>
</dbReference>
<dbReference type="PaxDb" id="1435377-SUSAZ_05225"/>
<dbReference type="SMR" id="A0A0U3HKB7"/>
<dbReference type="GeneID" id="14551625"/>
<dbReference type="PANTHER" id="PTHR38588:SF1">
    <property type="entry name" value="BLL0334 PROTEIN"/>
    <property type="match status" value="1"/>
</dbReference>
<evidence type="ECO:0000313" key="4">
    <source>
        <dbReference type="Proteomes" id="UP000065473"/>
    </source>
</evidence>
<dbReference type="Pfam" id="PF06240">
    <property type="entry name" value="COXG"/>
    <property type="match status" value="1"/>
</dbReference>
<dbReference type="EMBL" id="CP013695">
    <property type="protein sequence ID" value="ALU31372.1"/>
    <property type="molecule type" value="Genomic_DNA"/>
</dbReference>
<evidence type="ECO:0000313" key="3">
    <source>
        <dbReference type="Proteomes" id="UP000060043"/>
    </source>
</evidence>
<dbReference type="InterPro" id="IPR023393">
    <property type="entry name" value="START-like_dom_sf"/>
</dbReference>
<protein>
    <submittedName>
        <fullName evidence="2">Carbon monoxide dehydrogenase</fullName>
    </submittedName>
</protein>
<dbReference type="RefSeq" id="WP_011277973.1">
    <property type="nucleotide sequence ID" value="NZ_BHWZ01000002.1"/>
</dbReference>
<dbReference type="InterPro" id="IPR010419">
    <property type="entry name" value="CO_DH_gsu"/>
</dbReference>
<dbReference type="Gene3D" id="3.30.530.20">
    <property type="match status" value="1"/>
</dbReference>
<organism evidence="2 3">
    <name type="scientific">Sulfolobus acidocaldarius</name>
    <dbReference type="NCBI Taxonomy" id="2285"/>
    <lineage>
        <taxon>Archaea</taxon>
        <taxon>Thermoproteota</taxon>
        <taxon>Thermoprotei</taxon>
        <taxon>Sulfolobales</taxon>
        <taxon>Sulfolobaceae</taxon>
        <taxon>Sulfolobus</taxon>
    </lineage>
</organism>
<proteinExistence type="predicted"/>
<dbReference type="OMA" id="RIVWDAN"/>
<dbReference type="OrthoDB" id="36222at2157"/>
<gene>
    <name evidence="1" type="ORF">ATY89_00885</name>
    <name evidence="2" type="ORF">ATZ20_03925</name>
</gene>
<dbReference type="Proteomes" id="UP000060043">
    <property type="component" value="Chromosome"/>
</dbReference>
<evidence type="ECO:0000313" key="2">
    <source>
        <dbReference type="EMBL" id="ALU31372.1"/>
    </source>
</evidence>
<name>A0A0U3HKB7_9CREN</name>
<accession>A0A0U3HKB7</accession>